<evidence type="ECO:0000256" key="1">
    <source>
        <dbReference type="ARBA" id="ARBA00022722"/>
    </source>
</evidence>
<dbReference type="Gene3D" id="3.40.50.1010">
    <property type="entry name" value="5'-nuclease"/>
    <property type="match status" value="1"/>
</dbReference>
<keyword evidence="3" id="KW-0378">Hydrolase</keyword>
<dbReference type="InterPro" id="IPR033411">
    <property type="entry name" value="Ribonuclease_PIN"/>
</dbReference>
<feature type="domain" description="PIN" evidence="4">
    <location>
        <begin position="4"/>
        <end position="110"/>
    </location>
</feature>
<evidence type="ECO:0000259" key="4">
    <source>
        <dbReference type="SMART" id="SM00670"/>
    </source>
</evidence>
<reference evidence="5 6" key="1">
    <citation type="journal article" date="2016" name="Sci. Rep.">
        <title>Metabolic traits of an uncultured archaeal lineage -MSBL1- from brine pools of the Red Sea.</title>
        <authorList>
            <person name="Mwirichia R."/>
            <person name="Alam I."/>
            <person name="Rashid M."/>
            <person name="Vinu M."/>
            <person name="Ba-Alawi W."/>
            <person name="Anthony Kamau A."/>
            <person name="Kamanda Ngugi D."/>
            <person name="Goker M."/>
            <person name="Klenk H.P."/>
            <person name="Bajic V."/>
            <person name="Stingl U."/>
        </authorList>
    </citation>
    <scope>NUCLEOTIDE SEQUENCE [LARGE SCALE GENOMIC DNA]</scope>
    <source>
        <strain evidence="5">SCGC-AAA382F02</strain>
    </source>
</reference>
<comment type="caution">
    <text evidence="5">The sequence shown here is derived from an EMBL/GenBank/DDBJ whole genome shotgun (WGS) entry which is preliminary data.</text>
</comment>
<dbReference type="EMBL" id="LHYG01000001">
    <property type="protein sequence ID" value="KXB06498.1"/>
    <property type="molecule type" value="Genomic_DNA"/>
</dbReference>
<accession>A0A133VJ72</accession>
<sequence length="164" mass="18601">MKDKIFILDTSALIGGFTPNLEEPTQYIVPQVLKEARSLSAKLKLETAIDSGQIKVKKPSEEFVEKVEENIEKTKDRVSETDAQILALAKELQESGKNPEIITDDYAIQNLAEILDIKYSRIAQPGISEIYEWEKRCPACGRIYQEDIEKCKACGTRLKRRPKS</sequence>
<keyword evidence="2" id="KW-0479">Metal-binding</keyword>
<dbReference type="AlphaFoldDB" id="A0A133VJ72"/>
<dbReference type="Pfam" id="PF17146">
    <property type="entry name" value="PIN_6"/>
    <property type="match status" value="1"/>
</dbReference>
<dbReference type="Proteomes" id="UP000070491">
    <property type="component" value="Unassembled WGS sequence"/>
</dbReference>
<gene>
    <name evidence="5" type="ORF">AKJ53_00050</name>
</gene>
<dbReference type="CDD" id="cd09876">
    <property type="entry name" value="PIN_Nob1-like"/>
    <property type="match status" value="1"/>
</dbReference>
<dbReference type="InterPro" id="IPR002716">
    <property type="entry name" value="PIN_dom"/>
</dbReference>
<dbReference type="SUPFAM" id="SSF88723">
    <property type="entry name" value="PIN domain-like"/>
    <property type="match status" value="1"/>
</dbReference>
<dbReference type="InterPro" id="IPR029060">
    <property type="entry name" value="PIN-like_dom_sf"/>
</dbReference>
<dbReference type="PANTHER" id="PTHR12814">
    <property type="entry name" value="RNA-BINDING PROTEIN NOB1"/>
    <property type="match status" value="1"/>
</dbReference>
<name>A0A133VJ72_9EURY</name>
<protein>
    <recommendedName>
        <fullName evidence="4">PIN domain-containing protein</fullName>
    </recommendedName>
</protein>
<evidence type="ECO:0000313" key="5">
    <source>
        <dbReference type="EMBL" id="KXB06498.1"/>
    </source>
</evidence>
<evidence type="ECO:0000313" key="6">
    <source>
        <dbReference type="Proteomes" id="UP000070491"/>
    </source>
</evidence>
<evidence type="ECO:0000256" key="3">
    <source>
        <dbReference type="ARBA" id="ARBA00022801"/>
    </source>
</evidence>
<dbReference type="GO" id="GO:0004521">
    <property type="term" value="F:RNA endonuclease activity"/>
    <property type="evidence" value="ECO:0007669"/>
    <property type="project" value="TreeGrafter"/>
</dbReference>
<organism evidence="5 6">
    <name type="scientific">candidate division MSBL1 archaeon SCGC-AAA382F02</name>
    <dbReference type="NCBI Taxonomy" id="1698282"/>
    <lineage>
        <taxon>Archaea</taxon>
        <taxon>Methanobacteriati</taxon>
        <taxon>Methanobacteriota</taxon>
        <taxon>candidate division MSBL1</taxon>
    </lineage>
</organism>
<dbReference type="SMART" id="SM00670">
    <property type="entry name" value="PINc"/>
    <property type="match status" value="1"/>
</dbReference>
<dbReference type="GO" id="GO:0030688">
    <property type="term" value="C:preribosome, small subunit precursor"/>
    <property type="evidence" value="ECO:0007669"/>
    <property type="project" value="TreeGrafter"/>
</dbReference>
<dbReference type="GO" id="GO:0030490">
    <property type="term" value="P:maturation of SSU-rRNA"/>
    <property type="evidence" value="ECO:0007669"/>
    <property type="project" value="TreeGrafter"/>
</dbReference>
<dbReference type="GO" id="GO:0016787">
    <property type="term" value="F:hydrolase activity"/>
    <property type="evidence" value="ECO:0007669"/>
    <property type="project" value="UniProtKB-KW"/>
</dbReference>
<evidence type="ECO:0000256" key="2">
    <source>
        <dbReference type="ARBA" id="ARBA00022723"/>
    </source>
</evidence>
<dbReference type="GO" id="GO:0046872">
    <property type="term" value="F:metal ion binding"/>
    <property type="evidence" value="ECO:0007669"/>
    <property type="project" value="UniProtKB-KW"/>
</dbReference>
<dbReference type="PANTHER" id="PTHR12814:SF2">
    <property type="entry name" value="RNA-BINDING PROTEIN NOB1"/>
    <property type="match status" value="1"/>
</dbReference>
<dbReference type="InterPro" id="IPR039907">
    <property type="entry name" value="NOB1"/>
</dbReference>
<keyword evidence="1" id="KW-0540">Nuclease</keyword>
<keyword evidence="6" id="KW-1185">Reference proteome</keyword>
<proteinExistence type="predicted"/>